<keyword evidence="2" id="KW-1185">Reference proteome</keyword>
<dbReference type="EMBL" id="JAHQCX010000001">
    <property type="protein sequence ID" value="MBU9724412.1"/>
    <property type="molecule type" value="Genomic_DNA"/>
</dbReference>
<dbReference type="Gene3D" id="1.10.8.200">
    <property type="entry name" value="Replisome organizer (g39p helicase loader/inhibitor protein)"/>
    <property type="match status" value="1"/>
</dbReference>
<reference evidence="1 2" key="1">
    <citation type="submission" date="2021-06" db="EMBL/GenBank/DDBJ databases">
        <title>Description of novel taxa of the family Lachnospiraceae.</title>
        <authorList>
            <person name="Chaplin A.V."/>
            <person name="Sokolova S.R."/>
            <person name="Pikina A.P."/>
            <person name="Korzhanova M."/>
            <person name="Belova V."/>
            <person name="Korostin D."/>
            <person name="Efimov B.A."/>
        </authorList>
    </citation>
    <scope>NUCLEOTIDE SEQUENCE [LARGE SCALE GENOMIC DNA]</scope>
    <source>
        <strain evidence="1 2">ASD4241</strain>
    </source>
</reference>
<evidence type="ECO:0000313" key="1">
    <source>
        <dbReference type="EMBL" id="MBU9724412.1"/>
    </source>
</evidence>
<dbReference type="RefSeq" id="WP_238726001.1">
    <property type="nucleotide sequence ID" value="NZ_JAHQCX010000001.1"/>
</dbReference>
<accession>A0ABS6K0P2</accession>
<protein>
    <recommendedName>
        <fullName evidence="3">Replicative helicase inhibitor G39P N-terminal domain-containing protein</fullName>
    </recommendedName>
</protein>
<gene>
    <name evidence="1" type="ORF">KTH90_00140</name>
</gene>
<dbReference type="Proteomes" id="UP001314681">
    <property type="component" value="Unassembled WGS sequence"/>
</dbReference>
<proteinExistence type="predicted"/>
<evidence type="ECO:0000313" key="2">
    <source>
        <dbReference type="Proteomes" id="UP001314681"/>
    </source>
</evidence>
<evidence type="ECO:0008006" key="3">
    <source>
        <dbReference type="Google" id="ProtNLM"/>
    </source>
</evidence>
<name>A0ABS6K0P2_9FIRM</name>
<sequence>MNATEFATLASAIKAAYPAANIMPDKQSKEVWYTMLRDLDYTAALNAVKAHISTNKFAPSIAELREKCLEMSIPEIPDWSEGWEEVEMAIRKYGTPRADLAVKEMSDLTRKCVRRLGFVNICLTENLSVERANFRMIYEAEAKRVRQDHQMPPALKEIKKNLIEQKAGEITKEGE</sequence>
<comment type="caution">
    <text evidence="1">The sequence shown here is derived from an EMBL/GenBank/DDBJ whole genome shotgun (WGS) entry which is preliminary data.</text>
</comment>
<organism evidence="1 2">
    <name type="scientific">Diplocloster modestus</name>
    <dbReference type="NCBI Taxonomy" id="2850322"/>
    <lineage>
        <taxon>Bacteria</taxon>
        <taxon>Bacillati</taxon>
        <taxon>Bacillota</taxon>
        <taxon>Clostridia</taxon>
        <taxon>Lachnospirales</taxon>
        <taxon>Lachnospiraceae</taxon>
        <taxon>Diplocloster</taxon>
    </lineage>
</organism>